<feature type="domain" description="PTS EIIC type-3" evidence="10">
    <location>
        <begin position="10"/>
        <end position="415"/>
    </location>
</feature>
<evidence type="ECO:0000313" key="13">
    <source>
        <dbReference type="Proteomes" id="UP000290475"/>
    </source>
</evidence>
<evidence type="ECO:0000259" key="10">
    <source>
        <dbReference type="PROSITE" id="PS51105"/>
    </source>
</evidence>
<keyword evidence="2 8" id="KW-0813">Transport</keyword>
<keyword evidence="7 8" id="KW-0472">Membrane</keyword>
<dbReference type="InterPro" id="IPR004796">
    <property type="entry name" value="PTS_IIC_cello"/>
</dbReference>
<name>A0A4Q1U537_9LACO</name>
<feature type="transmembrane region" description="Helical" evidence="9">
    <location>
        <begin position="33"/>
        <end position="56"/>
    </location>
</feature>
<dbReference type="PANTHER" id="PTHR33989">
    <property type="match status" value="1"/>
</dbReference>
<reference evidence="12" key="2">
    <citation type="submission" date="2022-10" db="EMBL/GenBank/DDBJ databases">
        <title>Comparative genomic analysis and in-vitro probiotic properties of the potential probiotic L. chiayiensis AACE 3.</title>
        <authorList>
            <person name="Kang X."/>
        </authorList>
    </citation>
    <scope>NUCLEOTIDE SEQUENCE</scope>
    <source>
        <strain evidence="12">AACE 3</strain>
    </source>
</reference>
<feature type="transmembrane region" description="Helical" evidence="9">
    <location>
        <begin position="397"/>
        <end position="416"/>
    </location>
</feature>
<dbReference type="GO" id="GO:1902815">
    <property type="term" value="P:N,N'-diacetylchitobiose import"/>
    <property type="evidence" value="ECO:0007669"/>
    <property type="project" value="TreeGrafter"/>
</dbReference>
<dbReference type="EMBL" id="CP107523">
    <property type="protein sequence ID" value="UYN56849.1"/>
    <property type="molecule type" value="Genomic_DNA"/>
</dbReference>
<dbReference type="PROSITE" id="PS51105">
    <property type="entry name" value="PTS_EIIC_TYPE_3"/>
    <property type="match status" value="1"/>
</dbReference>
<organism evidence="11 13">
    <name type="scientific">Lacticaseibacillus chiayiensis</name>
    <dbReference type="NCBI Taxonomy" id="2100821"/>
    <lineage>
        <taxon>Bacteria</taxon>
        <taxon>Bacillati</taxon>
        <taxon>Bacillota</taxon>
        <taxon>Bacilli</taxon>
        <taxon>Lactobacillales</taxon>
        <taxon>Lactobacillaceae</taxon>
        <taxon>Lacticaseibacillus</taxon>
    </lineage>
</organism>
<evidence type="ECO:0000256" key="6">
    <source>
        <dbReference type="ARBA" id="ARBA00022989"/>
    </source>
</evidence>
<proteinExistence type="predicted"/>
<feature type="transmembrane region" description="Helical" evidence="9">
    <location>
        <begin position="146"/>
        <end position="165"/>
    </location>
</feature>
<dbReference type="Pfam" id="PF02378">
    <property type="entry name" value="PTS_EIIC"/>
    <property type="match status" value="1"/>
</dbReference>
<dbReference type="PIRSF" id="PIRSF006351">
    <property type="entry name" value="PTS_EIIC-Cellobiose"/>
    <property type="match status" value="1"/>
</dbReference>
<feature type="transmembrane region" description="Helical" evidence="9">
    <location>
        <begin position="110"/>
        <end position="126"/>
    </location>
</feature>
<dbReference type="EMBL" id="MSSM01000012">
    <property type="protein sequence ID" value="RXT26579.1"/>
    <property type="molecule type" value="Genomic_DNA"/>
</dbReference>
<dbReference type="NCBIfam" id="TIGR00410">
    <property type="entry name" value="lacE"/>
    <property type="match status" value="1"/>
</dbReference>
<dbReference type="InterPro" id="IPR003352">
    <property type="entry name" value="PTS_EIIC"/>
</dbReference>
<dbReference type="GO" id="GO:0005886">
    <property type="term" value="C:plasma membrane"/>
    <property type="evidence" value="ECO:0007669"/>
    <property type="project" value="UniProtKB-SubCell"/>
</dbReference>
<keyword evidence="6 9" id="KW-1133">Transmembrane helix</keyword>
<feature type="transmembrane region" description="Helical" evidence="9">
    <location>
        <begin position="288"/>
        <end position="307"/>
    </location>
</feature>
<feature type="transmembrane region" description="Helical" evidence="9">
    <location>
        <begin position="347"/>
        <end position="376"/>
    </location>
</feature>
<evidence type="ECO:0000256" key="5">
    <source>
        <dbReference type="ARBA" id="ARBA00022692"/>
    </source>
</evidence>
<dbReference type="GO" id="GO:0009401">
    <property type="term" value="P:phosphoenolpyruvate-dependent sugar phosphotransferase system"/>
    <property type="evidence" value="ECO:0007669"/>
    <property type="project" value="InterPro"/>
</dbReference>
<evidence type="ECO:0000313" key="12">
    <source>
        <dbReference type="EMBL" id="UYN56849.1"/>
    </source>
</evidence>
<keyword evidence="5 9" id="KW-0812">Transmembrane</keyword>
<gene>
    <name evidence="11" type="ORF">BVJ53_06115</name>
    <name evidence="12" type="ORF">OFW50_01735</name>
</gene>
<evidence type="ECO:0000313" key="14">
    <source>
        <dbReference type="Proteomes" id="UP001164790"/>
    </source>
</evidence>
<dbReference type="RefSeq" id="WP_129301645.1">
    <property type="nucleotide sequence ID" value="NZ_CP074378.1"/>
</dbReference>
<feature type="transmembrane region" description="Helical" evidence="9">
    <location>
        <begin position="234"/>
        <end position="259"/>
    </location>
</feature>
<evidence type="ECO:0000256" key="1">
    <source>
        <dbReference type="ARBA" id="ARBA00004651"/>
    </source>
</evidence>
<feature type="transmembrane region" description="Helical" evidence="9">
    <location>
        <begin position="76"/>
        <end position="103"/>
    </location>
</feature>
<sequence>MHFDAITTYMERHITPLAAKLSKQRHLRAIRDTFMSILPITLFGSIPVILAAAPPVDKHTTNGFLLAWAGFAKTNAMTLTWISAVTLNAMSLAICIGVAYYLCKHYNENPLHPMLFSTIGFLMLVLDPQKLGWEGNIVDISYWDGRGIIIALLISILTVESYHWMRQHNIGRISMPDSVPASLSETFAMLVPSMVILTGYTLLFIIFHAMNTTMVAFIYTVLAPSFKAADSLPIAILLIVLVHVFWFFGLHDAALAGILGPIRDGNLSINAAEKMAGQPLSRIFTTPYWTYFVIIGGSGSVLALAFLMMRSRSKQLSTVGKVGLIPSFFGISEPLIFGTPLMLNPVFFFPFIFTSTFNGIVTYLCMQFGIVGKTFAVFSWQMPAPIGSFLSTMDWRAVVLVLILIVLDGIMYYPFFKVYERNLVKLETIPDDGTNKETK</sequence>
<comment type="subcellular location">
    <subcellularLocation>
        <location evidence="1">Cell membrane</location>
        <topology evidence="1">Multi-pass membrane protein</topology>
    </subcellularLocation>
</comment>
<dbReference type="InterPro" id="IPR051088">
    <property type="entry name" value="PTS_Sugar-EIIC/EIIB"/>
</dbReference>
<reference evidence="11 13" key="1">
    <citation type="submission" date="2017-01" db="EMBL/GenBank/DDBJ databases">
        <title>Lactobacillus chiayiensis sp. nov., a lactic acid bacterium isolated from compost.</title>
        <authorList>
            <person name="Huang C.-H."/>
        </authorList>
    </citation>
    <scope>NUCLEOTIDE SEQUENCE [LARGE SCALE GENOMIC DNA]</scope>
    <source>
        <strain evidence="11">Chh01</strain>
        <strain evidence="13">chh01</strain>
    </source>
</reference>
<evidence type="ECO:0000256" key="2">
    <source>
        <dbReference type="ARBA" id="ARBA00022448"/>
    </source>
</evidence>
<evidence type="ECO:0000256" key="9">
    <source>
        <dbReference type="SAM" id="Phobius"/>
    </source>
</evidence>
<dbReference type="AlphaFoldDB" id="A0A4Q1U537"/>
<dbReference type="InterPro" id="IPR004501">
    <property type="entry name" value="PTS_EIIC_3"/>
</dbReference>
<keyword evidence="14" id="KW-1185">Reference proteome</keyword>
<evidence type="ECO:0000256" key="7">
    <source>
        <dbReference type="ARBA" id="ARBA00023136"/>
    </source>
</evidence>
<evidence type="ECO:0000313" key="11">
    <source>
        <dbReference type="EMBL" id="RXT26579.1"/>
    </source>
</evidence>
<evidence type="ECO:0000256" key="3">
    <source>
        <dbReference type="ARBA" id="ARBA00022475"/>
    </source>
</evidence>
<keyword evidence="3 8" id="KW-1003">Cell membrane</keyword>
<comment type="function">
    <text evidence="8">The phosphoenolpyruvate-dependent sugar phosphotransferase system (PTS), a major carbohydrate active -transport system, catalyzes the phosphorylation of incoming sugar substrates concomitant with their translocation across the cell membrane.</text>
</comment>
<dbReference type="GO" id="GO:0008982">
    <property type="term" value="F:protein-N(PI)-phosphohistidine-sugar phosphotransferase activity"/>
    <property type="evidence" value="ECO:0007669"/>
    <property type="project" value="UniProtKB-UniRule"/>
</dbReference>
<protein>
    <recommendedName>
        <fullName evidence="8">Permease IIC component</fullName>
    </recommendedName>
</protein>
<keyword evidence="4 8" id="KW-0762">Sugar transport</keyword>
<accession>A0A4Q1U537</accession>
<dbReference type="Proteomes" id="UP001164790">
    <property type="component" value="Chromosome"/>
</dbReference>
<evidence type="ECO:0000256" key="4">
    <source>
        <dbReference type="ARBA" id="ARBA00022597"/>
    </source>
</evidence>
<evidence type="ECO:0000256" key="8">
    <source>
        <dbReference type="PIRNR" id="PIRNR006351"/>
    </source>
</evidence>
<dbReference type="PANTHER" id="PTHR33989:SF4">
    <property type="entry name" value="PTS SYSTEM N,N'-DIACETYLCHITOBIOSE-SPECIFIC EIIC COMPONENT"/>
    <property type="match status" value="1"/>
</dbReference>
<dbReference type="Proteomes" id="UP000290475">
    <property type="component" value="Unassembled WGS sequence"/>
</dbReference>